<gene>
    <name evidence="3" type="ORF">KXJ70_10250</name>
</gene>
<sequence>MHIDKIDPQLRKLYGRIPSVPFHNRLFLSLFQLLSKLQGKPTSLLGINIRDYDFGDSGVRVYTPNGESSGAGLLWIHGGGYIIGNANINDRDCALYAKNLNLTVVSVEYRLAPKHPFPAANDDCYAAWQWFLNHADELGVSPHRIAISGQSAGGGLAAGLVQRIHDAGGIQPAGQALFCPMLDDRTATRTELDSLKHRLWSNKNNRGAWRHYLNQEPGLESVPTYAAPARREDLSNLPPTWMAVGDIDLFFDENQQYAKRLQEAGVECEFCAAPGAPHGFEGLVPDADISKNILQSNKQFLSKILNL</sequence>
<dbReference type="GO" id="GO:0016787">
    <property type="term" value="F:hydrolase activity"/>
    <property type="evidence" value="ECO:0007669"/>
    <property type="project" value="UniProtKB-KW"/>
</dbReference>
<evidence type="ECO:0000313" key="4">
    <source>
        <dbReference type="Proteomes" id="UP001166291"/>
    </source>
</evidence>
<dbReference type="PANTHER" id="PTHR48081">
    <property type="entry name" value="AB HYDROLASE SUPERFAMILY PROTEIN C4A8.06C"/>
    <property type="match status" value="1"/>
</dbReference>
<protein>
    <submittedName>
        <fullName evidence="3">Alpha/beta hydrolase</fullName>
    </submittedName>
</protein>
<dbReference type="PANTHER" id="PTHR48081:SF8">
    <property type="entry name" value="ALPHA_BETA HYDROLASE FOLD-3 DOMAIN-CONTAINING PROTEIN-RELATED"/>
    <property type="match status" value="1"/>
</dbReference>
<dbReference type="InterPro" id="IPR013094">
    <property type="entry name" value="AB_hydrolase_3"/>
</dbReference>
<evidence type="ECO:0000313" key="3">
    <source>
        <dbReference type="EMBL" id="MBW2941161.1"/>
    </source>
</evidence>
<organism evidence="3 4">
    <name type="scientific">Zhongshania aquimaris</name>
    <dbReference type="NCBI Taxonomy" id="2857107"/>
    <lineage>
        <taxon>Bacteria</taxon>
        <taxon>Pseudomonadati</taxon>
        <taxon>Pseudomonadota</taxon>
        <taxon>Gammaproteobacteria</taxon>
        <taxon>Cellvibrionales</taxon>
        <taxon>Spongiibacteraceae</taxon>
        <taxon>Zhongshania</taxon>
    </lineage>
</organism>
<proteinExistence type="predicted"/>
<keyword evidence="4" id="KW-1185">Reference proteome</keyword>
<dbReference type="RefSeq" id="WP_219043412.1">
    <property type="nucleotide sequence ID" value="NZ_JAHWDQ010000002.1"/>
</dbReference>
<evidence type="ECO:0000259" key="2">
    <source>
        <dbReference type="Pfam" id="PF07859"/>
    </source>
</evidence>
<dbReference type="Pfam" id="PF07859">
    <property type="entry name" value="Abhydrolase_3"/>
    <property type="match status" value="1"/>
</dbReference>
<comment type="caution">
    <text evidence="3">The sequence shown here is derived from an EMBL/GenBank/DDBJ whole genome shotgun (WGS) entry which is preliminary data.</text>
</comment>
<accession>A0ABS6VS63</accession>
<dbReference type="Proteomes" id="UP001166291">
    <property type="component" value="Unassembled WGS sequence"/>
</dbReference>
<feature type="domain" description="Alpha/beta hydrolase fold-3" evidence="2">
    <location>
        <begin position="73"/>
        <end position="280"/>
    </location>
</feature>
<keyword evidence="1 3" id="KW-0378">Hydrolase</keyword>
<dbReference type="InterPro" id="IPR050300">
    <property type="entry name" value="GDXG_lipolytic_enzyme"/>
</dbReference>
<evidence type="ECO:0000256" key="1">
    <source>
        <dbReference type="ARBA" id="ARBA00022801"/>
    </source>
</evidence>
<name>A0ABS6VS63_9GAMM</name>
<reference evidence="3" key="1">
    <citation type="submission" date="2021-07" db="EMBL/GenBank/DDBJ databases">
        <title>Zhongshania sp. CAU 1632 isolated from seawater.</title>
        <authorList>
            <person name="Kim W."/>
        </authorList>
    </citation>
    <scope>NUCLEOTIDE SEQUENCE</scope>
    <source>
        <strain evidence="3">CAU 1632</strain>
    </source>
</reference>
<dbReference type="EMBL" id="JAHWDQ010000002">
    <property type="protein sequence ID" value="MBW2941161.1"/>
    <property type="molecule type" value="Genomic_DNA"/>
</dbReference>